<evidence type="ECO:0000313" key="3">
    <source>
        <dbReference type="EMBL" id="KAH7249299.1"/>
    </source>
</evidence>
<proteinExistence type="predicted"/>
<evidence type="ECO:0000256" key="2">
    <source>
        <dbReference type="SAM" id="SignalP"/>
    </source>
</evidence>
<feature type="compositionally biased region" description="Polar residues" evidence="1">
    <location>
        <begin position="39"/>
        <end position="50"/>
    </location>
</feature>
<sequence length="167" mass="18766">MVFWSRQEKKCLLLLLLRSPSSSILQVDMQKGGGRDTSPHQSSRHTTNPPTYYALRHSRLHDSRRRSGHRIFHHPLSLSFNRDTIPTGERGKSDGNTEGGILCISFRQQACIFHFQPCSLFLSSSSSSSFLGPFLPYPCLLHQSRDSTIQAFGCSSPVYDGVELRPS</sequence>
<feature type="signal peptide" evidence="2">
    <location>
        <begin position="1"/>
        <end position="23"/>
    </location>
</feature>
<evidence type="ECO:0008006" key="5">
    <source>
        <dbReference type="Google" id="ProtNLM"/>
    </source>
</evidence>
<evidence type="ECO:0000313" key="4">
    <source>
        <dbReference type="Proteomes" id="UP000736672"/>
    </source>
</evidence>
<keyword evidence="2" id="KW-0732">Signal</keyword>
<reference evidence="3" key="1">
    <citation type="journal article" date="2021" name="Nat. Commun.">
        <title>Genetic determinants of endophytism in the Arabidopsis root mycobiome.</title>
        <authorList>
            <person name="Mesny F."/>
            <person name="Miyauchi S."/>
            <person name="Thiergart T."/>
            <person name="Pickel B."/>
            <person name="Atanasova L."/>
            <person name="Karlsson M."/>
            <person name="Huettel B."/>
            <person name="Barry K.W."/>
            <person name="Haridas S."/>
            <person name="Chen C."/>
            <person name="Bauer D."/>
            <person name="Andreopoulos W."/>
            <person name="Pangilinan J."/>
            <person name="LaButti K."/>
            <person name="Riley R."/>
            <person name="Lipzen A."/>
            <person name="Clum A."/>
            <person name="Drula E."/>
            <person name="Henrissat B."/>
            <person name="Kohler A."/>
            <person name="Grigoriev I.V."/>
            <person name="Martin F.M."/>
            <person name="Hacquard S."/>
        </authorList>
    </citation>
    <scope>NUCLEOTIDE SEQUENCE</scope>
    <source>
        <strain evidence="3">FSSC 5 MPI-SDFR-AT-0091</strain>
    </source>
</reference>
<dbReference type="EMBL" id="JAGTJS010000013">
    <property type="protein sequence ID" value="KAH7249299.1"/>
    <property type="molecule type" value="Genomic_DNA"/>
</dbReference>
<feature type="chain" id="PRO_5040351134" description="Secreted protein" evidence="2">
    <location>
        <begin position="24"/>
        <end position="167"/>
    </location>
</feature>
<accession>A0A9P9KDS4</accession>
<dbReference type="AlphaFoldDB" id="A0A9P9KDS4"/>
<feature type="region of interest" description="Disordered" evidence="1">
    <location>
        <begin position="27"/>
        <end position="52"/>
    </location>
</feature>
<protein>
    <recommendedName>
        <fullName evidence="5">Secreted protein</fullName>
    </recommendedName>
</protein>
<dbReference type="Proteomes" id="UP000736672">
    <property type="component" value="Unassembled WGS sequence"/>
</dbReference>
<gene>
    <name evidence="3" type="ORF">B0J15DRAFT_52208</name>
</gene>
<name>A0A9P9KDS4_FUSSL</name>
<keyword evidence="4" id="KW-1185">Reference proteome</keyword>
<organism evidence="3 4">
    <name type="scientific">Fusarium solani</name>
    <name type="common">Filamentous fungus</name>
    <dbReference type="NCBI Taxonomy" id="169388"/>
    <lineage>
        <taxon>Eukaryota</taxon>
        <taxon>Fungi</taxon>
        <taxon>Dikarya</taxon>
        <taxon>Ascomycota</taxon>
        <taxon>Pezizomycotina</taxon>
        <taxon>Sordariomycetes</taxon>
        <taxon>Hypocreomycetidae</taxon>
        <taxon>Hypocreales</taxon>
        <taxon>Nectriaceae</taxon>
        <taxon>Fusarium</taxon>
        <taxon>Fusarium solani species complex</taxon>
    </lineage>
</organism>
<comment type="caution">
    <text evidence="3">The sequence shown here is derived from an EMBL/GenBank/DDBJ whole genome shotgun (WGS) entry which is preliminary data.</text>
</comment>
<evidence type="ECO:0000256" key="1">
    <source>
        <dbReference type="SAM" id="MobiDB-lite"/>
    </source>
</evidence>